<evidence type="ECO:0000256" key="13">
    <source>
        <dbReference type="RuleBase" id="RU364017"/>
    </source>
</evidence>
<evidence type="ECO:0000256" key="9">
    <source>
        <dbReference type="ARBA" id="ARBA00023049"/>
    </source>
</evidence>
<dbReference type="HOGENOM" id="CLU_012703_3_0_1"/>
<feature type="signal peptide" evidence="13">
    <location>
        <begin position="1"/>
        <end position="18"/>
    </location>
</feature>
<feature type="active site" evidence="11">
    <location>
        <position position="431"/>
    </location>
</feature>
<dbReference type="InterPro" id="IPR011096">
    <property type="entry name" value="FTP_domain"/>
</dbReference>
<sequence>MKSIALLGLAGLAANVQAHSEETASTFSLGKRGAIDLERFRLPQLSEYTDANTAETSEAVRSLAKRETYVESAEELVRLTAPNAEFRLVEDHYVGKNGIAHVNFRQTVHGIDIDNADFNVNVNADGSIFSFGNSFYDGEIPESPIEKRDFSDPIFALEEAVSTLGLPVEIDAPVLEEQPATERYIVKGVTGTVSDPEARLVYFRKADGSLALTWRLETDVMDNWLLTYVDASSQEIYGVVDYVSDIATFEVYPWPVIDPTKGSRSVLEDPWLIPTSEFTWLSDGTNYTTTRGNNGVAQSNPSGRTTNHLANYRPNDPELTFNYPFSLSETNATAYWDASITQLFYTSNKYHDVLYLLGFTEAAGNFEHNNNGQGGSGSDSVILNTQDGSGMNNANFATPADGKQPRMRMYLFNSAPILRDSSFDAGVVIHEYTHGLSNRLTGGPANAGCLSGTEAGGMGEGWSDFYAIAISVLPDATRSDNIPMGDWISNRPQGIRTHVYSTDMAVNPLTYVSANGVTRVHDIGTIWATMLFEVLWNLIDRYGKSDADYPVFDANGVPTDGKFLALQLVTDGLALQPCTPNFVSARNAILDADRALTGGDNLCEIWTGFAKRGLGENARYSSTTRTQDFTIPSGVC</sequence>
<evidence type="ECO:0000256" key="3">
    <source>
        <dbReference type="ARBA" id="ARBA00022525"/>
    </source>
</evidence>
<evidence type="ECO:0000256" key="2">
    <source>
        <dbReference type="ARBA" id="ARBA00006006"/>
    </source>
</evidence>
<evidence type="ECO:0000256" key="5">
    <source>
        <dbReference type="ARBA" id="ARBA00022723"/>
    </source>
</evidence>
<dbReference type="MEROPS" id="M36.001"/>
<dbReference type="Gene3D" id="1.10.390.10">
    <property type="entry name" value="Neutral Protease Domain 2"/>
    <property type="match status" value="1"/>
</dbReference>
<dbReference type="EMBL" id="KL660922">
    <property type="protein sequence ID" value="KFA60458.1"/>
    <property type="molecule type" value="Genomic_DNA"/>
</dbReference>
<evidence type="ECO:0000256" key="12">
    <source>
        <dbReference type="PIRSR" id="PIRSR601842-2"/>
    </source>
</evidence>
<keyword evidence="5 12" id="KW-0479">Metal-binding</keyword>
<dbReference type="OMA" id="YIWTRAN"/>
<evidence type="ECO:0000256" key="7">
    <source>
        <dbReference type="ARBA" id="ARBA00022801"/>
    </source>
</evidence>
<dbReference type="InParanoid" id="A0A084Q923"/>
<dbReference type="Pfam" id="PF02128">
    <property type="entry name" value="Peptidase_M36"/>
    <property type="match status" value="1"/>
</dbReference>
<keyword evidence="6 13" id="KW-0732">Signal</keyword>
<dbReference type="InterPro" id="IPR050371">
    <property type="entry name" value="Fungal_virulence_M36"/>
</dbReference>
<dbReference type="SUPFAM" id="SSF55486">
    <property type="entry name" value="Metalloproteases ('zincins'), catalytic domain"/>
    <property type="match status" value="1"/>
</dbReference>
<dbReference type="GO" id="GO:0004222">
    <property type="term" value="F:metalloendopeptidase activity"/>
    <property type="evidence" value="ECO:0007669"/>
    <property type="project" value="InterPro"/>
</dbReference>
<feature type="binding site" evidence="12">
    <location>
        <position position="434"/>
    </location>
    <ligand>
        <name>Zn(2+)</name>
        <dbReference type="ChEBI" id="CHEBI:29105"/>
        <note>catalytic</note>
    </ligand>
</feature>
<feature type="binding site" evidence="12">
    <location>
        <position position="430"/>
    </location>
    <ligand>
        <name>Zn(2+)</name>
        <dbReference type="ChEBI" id="CHEBI:29105"/>
        <note>catalytic</note>
    </ligand>
</feature>
<evidence type="ECO:0000313" key="16">
    <source>
        <dbReference type="Proteomes" id="UP000028524"/>
    </source>
</evidence>
<feature type="chain" id="PRO_5009359913" description="Extracellular metalloproteinase" evidence="13">
    <location>
        <begin position="19"/>
        <end position="636"/>
    </location>
</feature>
<dbReference type="EC" id="3.4.24.-" evidence="13"/>
<keyword evidence="7 13" id="KW-0378">Hydrolase</keyword>
<gene>
    <name evidence="15" type="ORF">S40285_08088</name>
</gene>
<dbReference type="PRINTS" id="PR00999">
    <property type="entry name" value="FUNGALYSIN"/>
</dbReference>
<feature type="binding site" evidence="12">
    <location>
        <position position="245"/>
    </location>
    <ligand>
        <name>Zn(2+)</name>
        <dbReference type="ChEBI" id="CHEBI:29105"/>
        <note>catalytic</note>
    </ligand>
</feature>
<reference evidence="15 16" key="1">
    <citation type="journal article" date="2014" name="BMC Genomics">
        <title>Comparative genome sequencing reveals chemotype-specific gene clusters in the toxigenic black mold Stachybotrys.</title>
        <authorList>
            <person name="Semeiks J."/>
            <person name="Borek D."/>
            <person name="Otwinowski Z."/>
            <person name="Grishin N.V."/>
        </authorList>
    </citation>
    <scope>NUCLEOTIDE SEQUENCE [LARGE SCALE GENOMIC DNA]</scope>
    <source>
        <strain evidence="15 16">IBT 40285</strain>
    </source>
</reference>
<keyword evidence="10 13" id="KW-0865">Zymogen</keyword>
<evidence type="ECO:0000256" key="4">
    <source>
        <dbReference type="ARBA" id="ARBA00022670"/>
    </source>
</evidence>
<evidence type="ECO:0000313" key="15">
    <source>
        <dbReference type="EMBL" id="KFA60458.1"/>
    </source>
</evidence>
<keyword evidence="4 13" id="KW-0645">Protease</keyword>
<dbReference type="GO" id="GO:0006508">
    <property type="term" value="P:proteolysis"/>
    <property type="evidence" value="ECO:0007669"/>
    <property type="project" value="UniProtKB-KW"/>
</dbReference>
<name>A0A084Q923_STAC4</name>
<evidence type="ECO:0000256" key="11">
    <source>
        <dbReference type="PIRSR" id="PIRSR601842-1"/>
    </source>
</evidence>
<dbReference type="InterPro" id="IPR027268">
    <property type="entry name" value="Peptidase_M4/M1_CTD_sf"/>
</dbReference>
<dbReference type="AlphaFoldDB" id="A0A084Q923"/>
<feature type="domain" description="FTP" evidence="14">
    <location>
        <begin position="84"/>
        <end position="135"/>
    </location>
</feature>
<proteinExistence type="inferred from homology"/>
<dbReference type="CDD" id="cd09596">
    <property type="entry name" value="M36"/>
    <property type="match status" value="1"/>
</dbReference>
<dbReference type="PANTHER" id="PTHR33478:SF1">
    <property type="entry name" value="EXTRACELLULAR METALLOPROTEINASE MEP"/>
    <property type="match status" value="1"/>
</dbReference>
<dbReference type="GO" id="GO:0008270">
    <property type="term" value="F:zinc ion binding"/>
    <property type="evidence" value="ECO:0007669"/>
    <property type="project" value="InterPro"/>
</dbReference>
<keyword evidence="9 13" id="KW-0482">Metalloprotease</keyword>
<dbReference type="OrthoDB" id="3227768at2759"/>
<dbReference type="STRING" id="1283841.A0A084Q923"/>
<keyword evidence="8 12" id="KW-0862">Zinc</keyword>
<keyword evidence="16" id="KW-1185">Reference proteome</keyword>
<evidence type="ECO:0000256" key="10">
    <source>
        <dbReference type="ARBA" id="ARBA00023145"/>
    </source>
</evidence>
<evidence type="ECO:0000256" key="8">
    <source>
        <dbReference type="ARBA" id="ARBA00022833"/>
    </source>
</evidence>
<dbReference type="GO" id="GO:0005576">
    <property type="term" value="C:extracellular region"/>
    <property type="evidence" value="ECO:0007669"/>
    <property type="project" value="UniProtKB-SubCell"/>
</dbReference>
<feature type="binding site" evidence="12">
    <location>
        <position position="460"/>
    </location>
    <ligand>
        <name>Zn(2+)</name>
        <dbReference type="ChEBI" id="CHEBI:29105"/>
        <note>catalytic</note>
    </ligand>
</feature>
<comment type="cofactor">
    <cofactor evidence="12">
        <name>Zn(2+)</name>
        <dbReference type="ChEBI" id="CHEBI:29105"/>
    </cofactor>
    <text evidence="12">Binds 1 zinc ion per subunit.</text>
</comment>
<organism evidence="15 16">
    <name type="scientific">Stachybotrys chlorohalonatus (strain IBT 40285)</name>
    <dbReference type="NCBI Taxonomy" id="1283841"/>
    <lineage>
        <taxon>Eukaryota</taxon>
        <taxon>Fungi</taxon>
        <taxon>Dikarya</taxon>
        <taxon>Ascomycota</taxon>
        <taxon>Pezizomycotina</taxon>
        <taxon>Sordariomycetes</taxon>
        <taxon>Hypocreomycetidae</taxon>
        <taxon>Hypocreales</taxon>
        <taxon>Stachybotryaceae</taxon>
        <taxon>Stachybotrys</taxon>
    </lineage>
</organism>
<comment type="similarity">
    <text evidence="2 13">Belongs to the peptidase M36 family.</text>
</comment>
<dbReference type="InterPro" id="IPR001842">
    <property type="entry name" value="Peptidase_M36"/>
</dbReference>
<evidence type="ECO:0000256" key="1">
    <source>
        <dbReference type="ARBA" id="ARBA00004613"/>
    </source>
</evidence>
<evidence type="ECO:0000256" key="6">
    <source>
        <dbReference type="ARBA" id="ARBA00022729"/>
    </source>
</evidence>
<dbReference type="PANTHER" id="PTHR33478">
    <property type="entry name" value="EXTRACELLULAR METALLOPROTEINASE MEP"/>
    <property type="match status" value="1"/>
</dbReference>
<accession>A0A084Q923</accession>
<dbReference type="Proteomes" id="UP000028524">
    <property type="component" value="Unassembled WGS sequence"/>
</dbReference>
<protein>
    <recommendedName>
        <fullName evidence="13">Extracellular metalloproteinase</fullName>
        <ecNumber evidence="13">3.4.24.-</ecNumber>
    </recommendedName>
    <alternativeName>
        <fullName evidence="13">Fungalysin</fullName>
    </alternativeName>
</protein>
<dbReference type="Pfam" id="PF07504">
    <property type="entry name" value="FTP"/>
    <property type="match status" value="1"/>
</dbReference>
<comment type="subcellular location">
    <subcellularLocation>
        <location evidence="1 13">Secreted</location>
    </subcellularLocation>
</comment>
<evidence type="ECO:0000259" key="14">
    <source>
        <dbReference type="Pfam" id="PF07504"/>
    </source>
</evidence>
<keyword evidence="3 13" id="KW-0964">Secreted</keyword>
<dbReference type="Gene3D" id="3.10.170.10">
    <property type="match status" value="1"/>
</dbReference>